<sequence>MLLIAFISLVFSAALGSAEARFDVIWNVPTFLCSIKFGVNLTDDLLKYGILVNNGGSFSGDKIAMFYENALGKYPKIDSNKVDINGGLPLLGNLDEHLMQAERDIEKIVPNRNFNGLGVIDWEAWRPTWEYLWGSLSIYKNRTLELVREMHPSSPDNLVQDIAKTIWEDSAK</sequence>
<evidence type="ECO:0000256" key="1">
    <source>
        <dbReference type="ARBA" id="ARBA00008871"/>
    </source>
</evidence>
<dbReference type="GO" id="GO:0004415">
    <property type="term" value="F:hyalurononglucosaminidase activity"/>
    <property type="evidence" value="ECO:0007669"/>
    <property type="project" value="UniProtKB-UniRule"/>
</dbReference>
<protein>
    <recommendedName>
        <fullName evidence="3">Hyaluronidase</fullName>
        <ecNumber evidence="3">3.2.1.35</ecNumber>
    </recommendedName>
</protein>
<keyword evidence="4" id="KW-0732">Signal</keyword>
<comment type="catalytic activity">
    <reaction evidence="3">
        <text>Random hydrolysis of (1-&gt;4)-linkages between N-acetyl-beta-D-glucosamine and D-glucuronate residues in hyaluronate.</text>
        <dbReference type="EC" id="3.2.1.35"/>
    </reaction>
</comment>
<evidence type="ECO:0000256" key="3">
    <source>
        <dbReference type="RuleBase" id="RU610713"/>
    </source>
</evidence>
<dbReference type="EC" id="3.2.1.35" evidence="3"/>
<keyword evidence="3" id="KW-0378">Hydrolase</keyword>
<dbReference type="Gene3D" id="3.20.20.70">
    <property type="entry name" value="Aldolase class I"/>
    <property type="match status" value="1"/>
</dbReference>
<dbReference type="Pfam" id="PF01630">
    <property type="entry name" value="Glyco_hydro_56"/>
    <property type="match status" value="1"/>
</dbReference>
<dbReference type="AlphaFoldDB" id="T1E6X0"/>
<organism evidence="5">
    <name type="scientific">Urodacus manicatus</name>
    <name type="common">Black rock scorpion</name>
    <dbReference type="NCBI Taxonomy" id="1330407"/>
    <lineage>
        <taxon>Eukaryota</taxon>
        <taxon>Metazoa</taxon>
        <taxon>Ecdysozoa</taxon>
        <taxon>Arthropoda</taxon>
        <taxon>Chelicerata</taxon>
        <taxon>Arachnida</taxon>
        <taxon>Scorpiones</taxon>
        <taxon>Iurida</taxon>
        <taxon>Scorpionoidea</taxon>
        <taxon>Scorpionidae</taxon>
        <taxon>Urodacinae</taxon>
        <taxon>Urodacus</taxon>
    </lineage>
</organism>
<dbReference type="PRINTS" id="PR00846">
    <property type="entry name" value="GLHYDRLASE56"/>
</dbReference>
<reference evidence="5" key="1">
    <citation type="journal article" date="2013" name="Toxins">
        <title>Evolution stings: the origin and diversification of scorpion toxin peptide scaffolds.</title>
        <authorList>
            <person name="Sunagar K."/>
            <person name="Undheim E.A."/>
            <person name="Chan A.H."/>
            <person name="Koludarov I."/>
            <person name="Munoz-Gomez S.A."/>
            <person name="Antunes A."/>
            <person name="Fry B.G."/>
        </authorList>
    </citation>
    <scope>NUCLEOTIDE SEQUENCE</scope>
    <source>
        <tissue evidence="5">Telson venom gland</tissue>
    </source>
</reference>
<keyword evidence="2" id="KW-1015">Disulfide bond</keyword>
<feature type="chain" id="PRO_5004587226" description="Hyaluronidase" evidence="4">
    <location>
        <begin position="21"/>
        <end position="172"/>
    </location>
</feature>
<dbReference type="SUPFAM" id="SSF51445">
    <property type="entry name" value="(Trans)glycosidases"/>
    <property type="match status" value="1"/>
</dbReference>
<evidence type="ECO:0000313" key="5">
    <source>
        <dbReference type="EMBL" id="JAA98058.1"/>
    </source>
</evidence>
<proteinExistence type="evidence at transcript level"/>
<feature type="non-terminal residue" evidence="5">
    <location>
        <position position="172"/>
    </location>
</feature>
<accession>T1E6X0</accession>
<dbReference type="InterPro" id="IPR018155">
    <property type="entry name" value="Hyaluronidase"/>
</dbReference>
<dbReference type="GO" id="GO:0030214">
    <property type="term" value="P:hyaluronan catabolic process"/>
    <property type="evidence" value="ECO:0007669"/>
    <property type="project" value="TreeGrafter"/>
</dbReference>
<dbReference type="GO" id="GO:0005975">
    <property type="term" value="P:carbohydrate metabolic process"/>
    <property type="evidence" value="ECO:0007669"/>
    <property type="project" value="InterPro"/>
</dbReference>
<dbReference type="InterPro" id="IPR017853">
    <property type="entry name" value="GH"/>
</dbReference>
<evidence type="ECO:0000256" key="4">
    <source>
        <dbReference type="SAM" id="SignalP"/>
    </source>
</evidence>
<feature type="signal peptide" evidence="4">
    <location>
        <begin position="1"/>
        <end position="20"/>
    </location>
</feature>
<keyword evidence="3" id="KW-0326">Glycosidase</keyword>
<evidence type="ECO:0000256" key="2">
    <source>
        <dbReference type="ARBA" id="ARBA00023157"/>
    </source>
</evidence>
<dbReference type="PANTHER" id="PTHR11769:SF35">
    <property type="entry name" value="HYALURONIDASE"/>
    <property type="match status" value="1"/>
</dbReference>
<dbReference type="InterPro" id="IPR013785">
    <property type="entry name" value="Aldolase_TIM"/>
</dbReference>
<dbReference type="EMBL" id="GALI01000018">
    <property type="protein sequence ID" value="JAA98058.1"/>
    <property type="molecule type" value="mRNA"/>
</dbReference>
<comment type="similarity">
    <text evidence="1 3">Belongs to the glycosyl hydrolase 56 family.</text>
</comment>
<dbReference type="PANTHER" id="PTHR11769">
    <property type="entry name" value="HYALURONIDASE"/>
    <property type="match status" value="1"/>
</dbReference>
<name>T1E6X0_UROMN</name>